<keyword evidence="5" id="KW-0812">Transmembrane</keyword>
<keyword evidence="2" id="KW-0677">Repeat</keyword>
<keyword evidence="3" id="KW-1015">Disulfide bond</keyword>
<reference evidence="7 8" key="1">
    <citation type="submission" date="2024-02" db="EMBL/GenBank/DDBJ databases">
        <authorList>
            <person name="Chen Y."/>
            <person name="Shah S."/>
            <person name="Dougan E. K."/>
            <person name="Thang M."/>
            <person name="Chan C."/>
        </authorList>
    </citation>
    <scope>NUCLEOTIDE SEQUENCE [LARGE SCALE GENOMIC DNA]</scope>
</reference>
<feature type="transmembrane region" description="Helical" evidence="5">
    <location>
        <begin position="47"/>
        <end position="65"/>
    </location>
</feature>
<dbReference type="InterPro" id="IPR035976">
    <property type="entry name" value="Sushi/SCR/CCP_sf"/>
</dbReference>
<feature type="domain" description="Sushi" evidence="6">
    <location>
        <begin position="1705"/>
        <end position="1758"/>
    </location>
</feature>
<feature type="domain" description="Sushi" evidence="6">
    <location>
        <begin position="1763"/>
        <end position="1827"/>
    </location>
</feature>
<evidence type="ECO:0000256" key="4">
    <source>
        <dbReference type="ARBA" id="ARBA00023180"/>
    </source>
</evidence>
<dbReference type="Proteomes" id="UP001642484">
    <property type="component" value="Unassembled WGS sequence"/>
</dbReference>
<keyword evidence="5" id="KW-0472">Membrane</keyword>
<feature type="transmembrane region" description="Helical" evidence="5">
    <location>
        <begin position="2181"/>
        <end position="2210"/>
    </location>
</feature>
<evidence type="ECO:0000256" key="2">
    <source>
        <dbReference type="ARBA" id="ARBA00022737"/>
    </source>
</evidence>
<keyword evidence="8" id="KW-1185">Reference proteome</keyword>
<dbReference type="SMART" id="SM00032">
    <property type="entry name" value="CCP"/>
    <property type="match status" value="9"/>
</dbReference>
<evidence type="ECO:0000313" key="8">
    <source>
        <dbReference type="Proteomes" id="UP001642484"/>
    </source>
</evidence>
<proteinExistence type="predicted"/>
<protein>
    <recommendedName>
        <fullName evidence="6">Sushi domain-containing protein</fullName>
    </recommendedName>
</protein>
<feature type="domain" description="Sushi" evidence="6">
    <location>
        <begin position="1525"/>
        <end position="1582"/>
    </location>
</feature>
<evidence type="ECO:0000256" key="5">
    <source>
        <dbReference type="SAM" id="Phobius"/>
    </source>
</evidence>
<gene>
    <name evidence="7" type="ORF">CCMP2556_LOCUS16757</name>
</gene>
<feature type="domain" description="Sushi" evidence="6">
    <location>
        <begin position="1063"/>
        <end position="1115"/>
    </location>
</feature>
<feature type="domain" description="Sushi" evidence="6">
    <location>
        <begin position="1587"/>
        <end position="1643"/>
    </location>
</feature>
<evidence type="ECO:0000259" key="6">
    <source>
        <dbReference type="SMART" id="SM00032"/>
    </source>
</evidence>
<comment type="caution">
    <text evidence="7">The sequence shown here is derived from an EMBL/GenBank/DDBJ whole genome shotgun (WGS) entry which is preliminary data.</text>
</comment>
<evidence type="ECO:0000256" key="1">
    <source>
        <dbReference type="ARBA" id="ARBA00022659"/>
    </source>
</evidence>
<feature type="domain" description="Sushi" evidence="6">
    <location>
        <begin position="1237"/>
        <end position="1298"/>
    </location>
</feature>
<dbReference type="SUPFAM" id="SSF57535">
    <property type="entry name" value="Complement control module/SCR domain"/>
    <property type="match status" value="2"/>
</dbReference>
<dbReference type="PANTHER" id="PTHR19325">
    <property type="entry name" value="COMPLEMENT COMPONENT-RELATED SUSHI DOMAIN-CONTAINING"/>
    <property type="match status" value="1"/>
</dbReference>
<dbReference type="PANTHER" id="PTHR19325:SF560">
    <property type="entry name" value="SUSHI, VON WILLEBRAND FACTOR TYPE A, EGF AND PENTRAXIN DOMAIN-CONTAINING PROTEIN 1"/>
    <property type="match status" value="1"/>
</dbReference>
<feature type="transmembrane region" description="Helical" evidence="5">
    <location>
        <begin position="282"/>
        <end position="302"/>
    </location>
</feature>
<dbReference type="InterPro" id="IPR050350">
    <property type="entry name" value="Compl-Cell_Adhes-Reg"/>
</dbReference>
<dbReference type="InterPro" id="IPR000436">
    <property type="entry name" value="Sushi_SCR_CCP_dom"/>
</dbReference>
<feature type="domain" description="Sushi" evidence="6">
    <location>
        <begin position="1177"/>
        <end position="1232"/>
    </location>
</feature>
<feature type="domain" description="Sushi" evidence="6">
    <location>
        <begin position="1648"/>
        <end position="1700"/>
    </location>
</feature>
<keyword evidence="4" id="KW-0325">Glycoprotein</keyword>
<evidence type="ECO:0000313" key="7">
    <source>
        <dbReference type="EMBL" id="CAK9027427.1"/>
    </source>
</evidence>
<name>A0ABP0KN58_9DINO</name>
<evidence type="ECO:0000256" key="3">
    <source>
        <dbReference type="ARBA" id="ARBA00023157"/>
    </source>
</evidence>
<keyword evidence="1" id="KW-0768">Sushi</keyword>
<feature type="domain" description="Sushi" evidence="6">
    <location>
        <begin position="1120"/>
        <end position="1172"/>
    </location>
</feature>
<accession>A0ABP0KN58</accession>
<sequence length="2211" mass="241055">MPVVSPCRIHLEALGQDVYGAGIAALVRDSYSLVEGKGEMTLRVSRLASSFLLMAFVVFLQIFLISQMQALVASRAVTEIRQIYGRYEFVMYGADVTHNYLTPNGFPRGLDKRYFDAANFARLTDDEKDLACAIPFSQLQILVPILFIWTLTIVADLRRCGDLFVRLILATPTITSMKDAIVEGEGECEIVVGLTKEVKALLASTCMIPRWIIDVYLLWLGCRWLCATPSFSDLLLNSVALEFIVLLKDTLFTGVVPDRNKRATQNTLIQPWQKKEPANYRVFLSAFLLVLVTFSWVYYYIYRFQAVLPDYQWDIHDVRTLGWSTRSIKSVVTCVASLVKIVTAVQQKLQNGAARQLKLRVLETCELEAALSLSAAHELAVVRPFASVQEVQDMSTAFQLWNTVAPCGDKAFAEFDLFLVYSRRLDENPVALRAAEKIQNSFQNKSEPWHRCFRHFYLEAANLTAQEDVYDSRGYAVRKDWVNGPNKVFRFILHSFLVKAFSSSDYEAFFFMEFDSTPVRPFWLDQFYAEVFHYPSTAIRGSRYRGDSWDNFLHAIPESLLYHINGNAIYFLKHPWLSFLAQKLQEEADSENASVAFDVRMAQLTLDAPNRSASDWENYVPPGQDPYRDDSLLVGNYANTLLNTSFTVPEFVRHGALTNVLENLDSSLVSLAVQSFHLGSNGSLLWKSLTEASHPFREVVILSEQVEALEDPPSGLVLRWQVPQQPEYMAFCELAQMVNTTYFVFTDTYHFIPGPTHVLVNGSRSVLPYIPATSPHCTHYDECMASLDQAESFYGVQLNYHHSKFETLFETSLAMEFCDSWTLAALHSGSFEACDFHGPSADDYIAWLISVDRAFQYVPKNKERVGWRPWTILASPHPPDLRNCSVYNESDSLARQQSIKECSLYIQDRDACNANPMCTFRAMFEAGKCMSTSEFQMLPAMMSSRTWTWSSTRTTSSSFTRSSTTWTASTSITSTRFTSTRSLTTSTGNWSTTRTAAQSAVPTTCEGGLPSSAGVDVSDCIGRSVGESCSVLCTGNFQGGPASFLCGEGGDFLGEISCQEITCSLDALPDGFRTDCQKVAVGGVCFVRCPEGFVGQEAMYVCLADGQLLGLLPRCAAQTCGVAPQISGADSSSCSGLLYGQFCQVSCSYGFEGQASQYRCVDGVLQGQVPNCVRKTCEIPTSLQAAEGVSSAACAGVLHGQSCISTCNEGFTGTASQLRCEDGQLEGLPPICTGLVCSLEGIVIGPGLDASACTGLRTSESCALRCRHGYTPIGDPHLTCQPDRRLSAQNSEPGTFSCVPSACGDLSKVPSFGANFIDHSCDGRVFGEVCSAFCHIGWRIEGNASVIVCDVVDNESQGFVQYFESNGSHMPVQQTAGPRCVPVECTEGLPDMKGVVHDCLGKTTGEECRVEAAPGYFAEPDSGRLTCQDNGGFQGVMPKIQALRCVDVSWQSAHVGSTCANATVAAECWAYCEQGFQGSPRRYECVTNGTENPQLQAAEDIHCQAQSARRAAAVLARPRNIAAPCDVPPELWDLRFIHSCTSAQDGDICVVHCSTGYIMVETEPLLLSCQDGQFIGGALPTCLPRACEFAFPSGVGVHHDCEGRTTGENCTARCGEEFTYTSAGPETFECTASGSFVGTSPSCDRKFCQDLQLSALYSHNCRQKRYGDTCGVTCATGFYLTSWGTQFRCTGTFEGSLPICQPDPCTDDLAVGGVFSGDCEGLLTGESCELSCNAGFAPNSTQLICGERGSLVGAYPLCKPASCSSSVASLEAPSISHNCEGVVFGRSCSVFCAPGYEMLDEVTEWRCQLNGTQLVLTGANSSSLPSCEPQRCVGLPQATSGPFTDNCSGLAFLDHCDLRCAEGYAANGTETDRAPALRYHCGSDGLAEAEGTQPRCDLVTCNASFSIPGVLNTCEEVPVNGSCYAFCALGYRLEGQAQRWKCERSETPPIHDQNDGITLRGYLPVCLLEFCSYNIPWSPRFSHNCNDVMTWKSCEVQCAAGFVGGRSSLLCQPDGALMGPLPDCQEESVTSTTVTVYTSTETATATVLFFIFANFTMAVSNVEGLLSHPLAEEGFANGIAEIFQLMPNQIEITVQEPSSSVLRISCNASSVSEWRSLLEELTVEQVDMAMNSNIQALLSNVSGVTLRILVVTVEVSDGRGEPFVWAFRAMDEEPELASASLVAALTASGAALVCGCLCCIYGSLAGILVLR</sequence>
<organism evidence="7 8">
    <name type="scientific">Durusdinium trenchii</name>
    <dbReference type="NCBI Taxonomy" id="1381693"/>
    <lineage>
        <taxon>Eukaryota</taxon>
        <taxon>Sar</taxon>
        <taxon>Alveolata</taxon>
        <taxon>Dinophyceae</taxon>
        <taxon>Suessiales</taxon>
        <taxon>Symbiodiniaceae</taxon>
        <taxon>Durusdinium</taxon>
    </lineage>
</organism>
<dbReference type="EMBL" id="CAXAMN010009003">
    <property type="protein sequence ID" value="CAK9027427.1"/>
    <property type="molecule type" value="Genomic_DNA"/>
</dbReference>
<keyword evidence="5" id="KW-1133">Transmembrane helix</keyword>